<dbReference type="InterPro" id="IPR001466">
    <property type="entry name" value="Beta-lactam-related"/>
</dbReference>
<dbReference type="InterPro" id="IPR050789">
    <property type="entry name" value="Diverse_Enzym_Activities"/>
</dbReference>
<dbReference type="GO" id="GO:0016787">
    <property type="term" value="F:hydrolase activity"/>
    <property type="evidence" value="ECO:0007669"/>
    <property type="project" value="UniProtKB-KW"/>
</dbReference>
<dbReference type="Gene3D" id="3.40.710.10">
    <property type="entry name" value="DD-peptidase/beta-lactamase superfamily"/>
    <property type="match status" value="1"/>
</dbReference>
<evidence type="ECO:0000313" key="3">
    <source>
        <dbReference type="Proteomes" id="UP000256257"/>
    </source>
</evidence>
<keyword evidence="3" id="KW-1185">Reference proteome</keyword>
<evidence type="ECO:0000313" key="2">
    <source>
        <dbReference type="EMBL" id="REC44234.1"/>
    </source>
</evidence>
<dbReference type="Pfam" id="PF00144">
    <property type="entry name" value="Beta-lactamase"/>
    <property type="match status" value="1"/>
</dbReference>
<evidence type="ECO:0000259" key="1">
    <source>
        <dbReference type="Pfam" id="PF00144"/>
    </source>
</evidence>
<keyword evidence="2" id="KW-0378">Hydrolase</keyword>
<gene>
    <name evidence="2" type="ORF">DRF67_18065</name>
</gene>
<name>A0A3D9ASF4_9FLAO</name>
<proteinExistence type="predicted"/>
<protein>
    <submittedName>
        <fullName evidence="2">Serine hydrolase</fullName>
    </submittedName>
</protein>
<dbReference type="SUPFAM" id="SSF56601">
    <property type="entry name" value="beta-lactamase/transpeptidase-like"/>
    <property type="match status" value="1"/>
</dbReference>
<dbReference type="PANTHER" id="PTHR43283:SF18">
    <property type="match status" value="1"/>
</dbReference>
<dbReference type="Proteomes" id="UP000256257">
    <property type="component" value="Unassembled WGS sequence"/>
</dbReference>
<dbReference type="AlphaFoldDB" id="A0A3D9ASF4"/>
<dbReference type="PANTHER" id="PTHR43283">
    <property type="entry name" value="BETA-LACTAMASE-RELATED"/>
    <property type="match status" value="1"/>
</dbReference>
<dbReference type="EMBL" id="QNVV01000020">
    <property type="protein sequence ID" value="REC44234.1"/>
    <property type="molecule type" value="Genomic_DNA"/>
</dbReference>
<reference evidence="2 3" key="1">
    <citation type="submission" date="2018-06" db="EMBL/GenBank/DDBJ databases">
        <title>Novel Chryseobacterium species.</title>
        <authorList>
            <person name="Newman J."/>
            <person name="Hugo C."/>
            <person name="Oosthuizen L."/>
            <person name="Charimba G."/>
        </authorList>
    </citation>
    <scope>NUCLEOTIDE SEQUENCE [LARGE SCALE GENOMIC DNA]</scope>
    <source>
        <strain evidence="2 3">7_F195</strain>
    </source>
</reference>
<accession>A0A3D9ASF4</accession>
<comment type="caution">
    <text evidence="2">The sequence shown here is derived from an EMBL/GenBank/DDBJ whole genome shotgun (WGS) entry which is preliminary data.</text>
</comment>
<dbReference type="OrthoDB" id="1357763at2"/>
<feature type="domain" description="Beta-lactamase-related" evidence="1">
    <location>
        <begin position="65"/>
        <end position="375"/>
    </location>
</feature>
<dbReference type="InterPro" id="IPR012338">
    <property type="entry name" value="Beta-lactam/transpept-like"/>
</dbReference>
<sequence>MIIGITYRLYSYIYNYLLHPVIRFRNSVIMKYTLSLILLCLLVFSNSNAQIMSLSGKPISKESMDRFLQHQLDSLKLPGLSIAFINEGKIVYADEFGFSDIETQAKVKSNTIFEAASMSKTVFAYFVLKLVDKGILNLDTPLFQYLKNNDLAYDERYKLITARMVLSHTAGMPNWREWDLADPTLHIKKGDLYLKFTPGTGFSYSGEAYQYLVNVVAHLLNKTPHELDSVFYDQVCKPLTMKHAYYWWNDYIQKHRATGYKQKEGVNTKQPVKKFEEFGAAGTLRINAVDYARFLIGLMNEKGLSKKSAAEMFKAQAKVPDWDDIDDWGLGIGMKKTDYGMRYMHSGDNGDFTAYFIMYKDQKSGFVFLTNCNRAGDLFEKLEPYFSKGTL</sequence>
<organism evidence="2 3">
    <name type="scientific">Chryseobacterium pennipullorum</name>
    <dbReference type="NCBI Taxonomy" id="2258963"/>
    <lineage>
        <taxon>Bacteria</taxon>
        <taxon>Pseudomonadati</taxon>
        <taxon>Bacteroidota</taxon>
        <taxon>Flavobacteriia</taxon>
        <taxon>Flavobacteriales</taxon>
        <taxon>Weeksellaceae</taxon>
        <taxon>Chryseobacterium group</taxon>
        <taxon>Chryseobacterium</taxon>
    </lineage>
</organism>